<gene>
    <name evidence="3" type="ORF">Q4481_07460</name>
</gene>
<dbReference type="InterPro" id="IPR001296">
    <property type="entry name" value="Glyco_trans_1"/>
</dbReference>
<evidence type="ECO:0000313" key="4">
    <source>
        <dbReference type="Proteomes" id="UP001174932"/>
    </source>
</evidence>
<accession>A0ABT8YKL0</accession>
<dbReference type="Pfam" id="PF13439">
    <property type="entry name" value="Glyco_transf_4"/>
    <property type="match status" value="1"/>
</dbReference>
<protein>
    <submittedName>
        <fullName evidence="3">Glycosyltransferase family 4 protein</fullName>
        <ecNumber evidence="3">2.4.-.-</ecNumber>
    </submittedName>
</protein>
<reference evidence="3" key="2">
    <citation type="submission" date="2023-07" db="EMBL/GenBank/DDBJ databases">
        <authorList>
            <person name="Shen H."/>
        </authorList>
    </citation>
    <scope>NUCLEOTIDE SEQUENCE</scope>
    <source>
        <strain evidence="3">TNR-22</strain>
    </source>
</reference>
<feature type="domain" description="Glycosyltransferase subfamily 4-like N-terminal" evidence="2">
    <location>
        <begin position="23"/>
        <end position="189"/>
    </location>
</feature>
<comment type="caution">
    <text evidence="3">The sequence shown here is derived from an EMBL/GenBank/DDBJ whole genome shotgun (WGS) entry which is preliminary data.</text>
</comment>
<dbReference type="CDD" id="cd03801">
    <property type="entry name" value="GT4_PimA-like"/>
    <property type="match status" value="1"/>
</dbReference>
<evidence type="ECO:0000313" key="3">
    <source>
        <dbReference type="EMBL" id="MDO6963790.1"/>
    </source>
</evidence>
<dbReference type="InterPro" id="IPR028098">
    <property type="entry name" value="Glyco_trans_4-like_N"/>
</dbReference>
<dbReference type="RefSeq" id="WP_304375701.1">
    <property type="nucleotide sequence ID" value="NZ_JAUOZU010000006.1"/>
</dbReference>
<dbReference type="EMBL" id="JAUOZU010000006">
    <property type="protein sequence ID" value="MDO6963790.1"/>
    <property type="molecule type" value="Genomic_DNA"/>
</dbReference>
<proteinExistence type="predicted"/>
<keyword evidence="3" id="KW-0328">Glycosyltransferase</keyword>
<organism evidence="3 4">
    <name type="scientific">Rhizobium alvei</name>
    <dbReference type="NCBI Taxonomy" id="1132659"/>
    <lineage>
        <taxon>Bacteria</taxon>
        <taxon>Pseudomonadati</taxon>
        <taxon>Pseudomonadota</taxon>
        <taxon>Alphaproteobacteria</taxon>
        <taxon>Hyphomicrobiales</taxon>
        <taxon>Rhizobiaceae</taxon>
        <taxon>Rhizobium/Agrobacterium group</taxon>
        <taxon>Rhizobium</taxon>
    </lineage>
</organism>
<dbReference type="Pfam" id="PF00534">
    <property type="entry name" value="Glycos_transf_1"/>
    <property type="match status" value="1"/>
</dbReference>
<keyword evidence="4" id="KW-1185">Reference proteome</keyword>
<dbReference type="PANTHER" id="PTHR12526">
    <property type="entry name" value="GLYCOSYLTRANSFERASE"/>
    <property type="match status" value="1"/>
</dbReference>
<dbReference type="GO" id="GO:0016757">
    <property type="term" value="F:glycosyltransferase activity"/>
    <property type="evidence" value="ECO:0007669"/>
    <property type="project" value="UniProtKB-KW"/>
</dbReference>
<keyword evidence="3" id="KW-0808">Transferase</keyword>
<name>A0ABT8YKL0_9HYPH</name>
<sequence>MTLPATTADRRLTILEILEPSGGGSGRHFVDLCGALAARGHKVVAIYSPVRAEARFVQELKALPLAGIHAVSMSRAPSSSDIAAYREIHRIIADEGPFDIVHGHSSKAGALARIGLPGQKPARIYTPHAFRTMDPTLGRIGRLIYGGIEAVLGRFFSDAVICVSDDEKIHAERSLHIPERLLHTVVNGVVTPPSGNRDGIRQKLGVDPDRFLFGFVGRLSAQKAPERLIEAFARITSTDAALAIIGSGELEAEMRTLVSAKGLQNRVHFAPEIPGAEAMQAFDCLVMPSRYEAMSYVMLEAAAAGLPMILTTVGGASTVLDDGRNGILVENADDPAALAAAMDRMLDKSAFAAFRTVASARRDRYSLDRMVEATEAVYRMVLR</sequence>
<dbReference type="SUPFAM" id="SSF53756">
    <property type="entry name" value="UDP-Glycosyltransferase/glycogen phosphorylase"/>
    <property type="match status" value="1"/>
</dbReference>
<dbReference type="Proteomes" id="UP001174932">
    <property type="component" value="Unassembled WGS sequence"/>
</dbReference>
<evidence type="ECO:0000259" key="2">
    <source>
        <dbReference type="Pfam" id="PF13439"/>
    </source>
</evidence>
<dbReference type="Gene3D" id="3.40.50.2000">
    <property type="entry name" value="Glycogen Phosphorylase B"/>
    <property type="match status" value="2"/>
</dbReference>
<dbReference type="EC" id="2.4.-.-" evidence="3"/>
<reference evidence="3" key="1">
    <citation type="journal article" date="2015" name="Int. J. Syst. Evol. Microbiol.">
        <title>Rhizobium alvei sp. nov., isolated from a freshwater river.</title>
        <authorList>
            <person name="Sheu S.Y."/>
            <person name="Huang H.W."/>
            <person name="Young C.C."/>
            <person name="Chen W.M."/>
        </authorList>
    </citation>
    <scope>NUCLEOTIDE SEQUENCE</scope>
    <source>
        <strain evidence="3">TNR-22</strain>
    </source>
</reference>
<evidence type="ECO:0000259" key="1">
    <source>
        <dbReference type="Pfam" id="PF00534"/>
    </source>
</evidence>
<feature type="domain" description="Glycosyl transferase family 1" evidence="1">
    <location>
        <begin position="197"/>
        <end position="349"/>
    </location>
</feature>